<dbReference type="InterPro" id="IPR015943">
    <property type="entry name" value="WD40/YVTN_repeat-like_dom_sf"/>
</dbReference>
<dbReference type="EMBL" id="JH767591">
    <property type="protein sequence ID" value="EON67935.1"/>
    <property type="molecule type" value="Genomic_DNA"/>
</dbReference>
<dbReference type="PROSITE" id="PS00678">
    <property type="entry name" value="WD_REPEATS_1"/>
    <property type="match status" value="3"/>
</dbReference>
<evidence type="ECO:0000313" key="9">
    <source>
        <dbReference type="EMBL" id="EON67935.1"/>
    </source>
</evidence>
<dbReference type="InterPro" id="IPR019775">
    <property type="entry name" value="WD40_repeat_CS"/>
</dbReference>
<dbReference type="PROSITE" id="PS50294">
    <property type="entry name" value="WD_REPEATS_REGION"/>
    <property type="match status" value="5"/>
</dbReference>
<dbReference type="PROSITE" id="PS50082">
    <property type="entry name" value="WD_REPEATS_2"/>
    <property type="match status" value="6"/>
</dbReference>
<evidence type="ECO:0000256" key="2">
    <source>
        <dbReference type="ARBA" id="ARBA00022737"/>
    </source>
</evidence>
<evidence type="ECO:0000259" key="8">
    <source>
        <dbReference type="Pfam" id="PF25175"/>
    </source>
</evidence>
<dbReference type="PRINTS" id="PR00320">
    <property type="entry name" value="GPROTEINBRPT"/>
</dbReference>
<keyword evidence="2" id="KW-0677">Repeat</keyword>
<feature type="domain" description="WDR5-like beta-propeller" evidence="8">
    <location>
        <begin position="103"/>
        <end position="408"/>
    </location>
</feature>
<evidence type="ECO:0000256" key="6">
    <source>
        <dbReference type="PROSITE-ProRule" id="PRU00221"/>
    </source>
</evidence>
<dbReference type="Proteomes" id="UP000016924">
    <property type="component" value="Unassembled WGS sequence"/>
</dbReference>
<keyword evidence="10" id="KW-1185">Reference proteome</keyword>
<dbReference type="HOGENOM" id="CLU_000288_57_1_1"/>
<dbReference type="GO" id="GO:0042393">
    <property type="term" value="F:histone binding"/>
    <property type="evidence" value="ECO:0007669"/>
    <property type="project" value="TreeGrafter"/>
</dbReference>
<dbReference type="FunFam" id="2.130.10.10:FF:000510">
    <property type="entry name" value="WD repeat protein"/>
    <property type="match status" value="1"/>
</dbReference>
<feature type="repeat" description="WD" evidence="6">
    <location>
        <begin position="377"/>
        <end position="408"/>
    </location>
</feature>
<feature type="repeat" description="WD" evidence="6">
    <location>
        <begin position="145"/>
        <end position="179"/>
    </location>
</feature>
<feature type="region of interest" description="Disordered" evidence="7">
    <location>
        <begin position="1"/>
        <end position="94"/>
    </location>
</feature>
<dbReference type="OrthoDB" id="674604at2759"/>
<dbReference type="Gene3D" id="2.130.10.10">
    <property type="entry name" value="YVTN repeat-like/Quinoprotein amine dehydrogenase"/>
    <property type="match status" value="1"/>
</dbReference>
<dbReference type="eggNOG" id="KOG0266">
    <property type="taxonomic scope" value="Eukaryota"/>
</dbReference>
<dbReference type="STRING" id="1168221.R7Z155"/>
<evidence type="ECO:0000256" key="7">
    <source>
        <dbReference type="SAM" id="MobiDB-lite"/>
    </source>
</evidence>
<dbReference type="RefSeq" id="XP_007783252.1">
    <property type="nucleotide sequence ID" value="XM_007785062.1"/>
</dbReference>
<feature type="repeat" description="WD" evidence="6">
    <location>
        <begin position="285"/>
        <end position="326"/>
    </location>
</feature>
<dbReference type="PANTHER" id="PTHR22847">
    <property type="entry name" value="WD40 REPEAT PROTEIN"/>
    <property type="match status" value="1"/>
</dbReference>
<protein>
    <recommendedName>
        <fullName evidence="4">Mitochondrial division protein 1</fullName>
    </recommendedName>
</protein>
<feature type="repeat" description="WD" evidence="6">
    <location>
        <begin position="191"/>
        <end position="232"/>
    </location>
</feature>
<feature type="compositionally biased region" description="Basic and acidic residues" evidence="7">
    <location>
        <begin position="428"/>
        <end position="437"/>
    </location>
</feature>
<evidence type="ECO:0000256" key="5">
    <source>
        <dbReference type="ARBA" id="ARBA00043913"/>
    </source>
</evidence>
<dbReference type="InterPro" id="IPR059122">
    <property type="entry name" value="Beta-prop_WDR5-like"/>
</dbReference>
<dbReference type="Pfam" id="PF25175">
    <property type="entry name" value="Beta-prop_WDR5"/>
    <property type="match status" value="1"/>
</dbReference>
<dbReference type="PANTHER" id="PTHR22847:SF637">
    <property type="entry name" value="WD REPEAT DOMAIN 5B"/>
    <property type="match status" value="1"/>
</dbReference>
<name>R7Z155_CONA1</name>
<feature type="region of interest" description="Disordered" evidence="7">
    <location>
        <begin position="412"/>
        <end position="437"/>
    </location>
</feature>
<dbReference type="GO" id="GO:0048188">
    <property type="term" value="C:Set1C/COMPASS complex"/>
    <property type="evidence" value="ECO:0007669"/>
    <property type="project" value="TreeGrafter"/>
</dbReference>
<reference evidence="10" key="1">
    <citation type="submission" date="2012-06" db="EMBL/GenBank/DDBJ databases">
        <title>The genome sequence of Coniosporium apollinis CBS 100218.</title>
        <authorList>
            <consortium name="The Broad Institute Genome Sequencing Platform"/>
            <person name="Cuomo C."/>
            <person name="Gorbushina A."/>
            <person name="Noack S."/>
            <person name="Walker B."/>
            <person name="Young S.K."/>
            <person name="Zeng Q."/>
            <person name="Gargeya S."/>
            <person name="Fitzgerald M."/>
            <person name="Haas B."/>
            <person name="Abouelleil A."/>
            <person name="Alvarado L."/>
            <person name="Arachchi H.M."/>
            <person name="Berlin A.M."/>
            <person name="Chapman S.B."/>
            <person name="Goldberg J."/>
            <person name="Griggs A."/>
            <person name="Gujja S."/>
            <person name="Hansen M."/>
            <person name="Howarth C."/>
            <person name="Imamovic A."/>
            <person name="Larimer J."/>
            <person name="McCowan C."/>
            <person name="Montmayeur A."/>
            <person name="Murphy C."/>
            <person name="Neiman D."/>
            <person name="Pearson M."/>
            <person name="Priest M."/>
            <person name="Roberts A."/>
            <person name="Saif S."/>
            <person name="Shea T."/>
            <person name="Sisk P."/>
            <person name="Sykes S."/>
            <person name="Wortman J."/>
            <person name="Nusbaum C."/>
            <person name="Birren B."/>
        </authorList>
    </citation>
    <scope>NUCLEOTIDE SEQUENCE [LARGE SCALE GENOMIC DNA]</scope>
    <source>
        <strain evidence="10">CBS 100218</strain>
    </source>
</reference>
<sequence>MLDDERSPKRRRSPDGYIETNGDGTHFELAERPAPLSGETGTPRHDQLDEDQYAHTFYRGERDGSRSHETSTPASQSVPPEEQTFTPPPEKPTALHYRPKLIMRGHKRAVSAVSFSPDGRWIASASADATIKIWDAKTGRLEHTLEGHLAGISTIAWSPDSTTLASGSDDKSIRLWDVDKVGCPVPHPVPLLGHHNYVYSLAFSPKGNMLVSGSYDEAVFIWDIRSARIMRSLPAHSDPVGGVDFVRDGTLIVSCAGDGLMQLLTCLSHSRIWDTATGMCLRTLIHSDNAPVTSVRFSPNGKYVLAWTLDSSVRLWNYVEGRCVKTYQGHKNERFSLGGAFGTYGDVANPHAFIASGSEDGSIFLWDVSSKNVLQRLEGHDGPVMGVHTHPSERKLVSGGLDKTVRVWVSDDAGPAEEEISANGVNGHQDHPVKEET</sequence>
<dbReference type="CDD" id="cd00200">
    <property type="entry name" value="WD40"/>
    <property type="match status" value="1"/>
</dbReference>
<dbReference type="OMA" id="CKGHDTA"/>
<gene>
    <name evidence="9" type="ORF">W97_07432</name>
</gene>
<feature type="repeat" description="WD" evidence="6">
    <location>
        <begin position="353"/>
        <end position="376"/>
    </location>
</feature>
<dbReference type="SMART" id="SM00320">
    <property type="entry name" value="WD40"/>
    <property type="match status" value="7"/>
</dbReference>
<dbReference type="InterPro" id="IPR020472">
    <property type="entry name" value="WD40_PAC1"/>
</dbReference>
<dbReference type="GeneID" id="19904743"/>
<dbReference type="InterPro" id="IPR036322">
    <property type="entry name" value="WD40_repeat_dom_sf"/>
</dbReference>
<organism evidence="9 10">
    <name type="scientific">Coniosporium apollinis (strain CBS 100218)</name>
    <name type="common">Rock-inhabiting black yeast</name>
    <dbReference type="NCBI Taxonomy" id="1168221"/>
    <lineage>
        <taxon>Eukaryota</taxon>
        <taxon>Fungi</taxon>
        <taxon>Dikarya</taxon>
        <taxon>Ascomycota</taxon>
        <taxon>Pezizomycotina</taxon>
        <taxon>Dothideomycetes</taxon>
        <taxon>Dothideomycetes incertae sedis</taxon>
        <taxon>Coniosporium</taxon>
    </lineage>
</organism>
<feature type="repeat" description="WD" evidence="6">
    <location>
        <begin position="103"/>
        <end position="144"/>
    </location>
</feature>
<keyword evidence="1 6" id="KW-0853">WD repeat</keyword>
<accession>R7Z155</accession>
<feature type="compositionally biased region" description="Basic and acidic residues" evidence="7">
    <location>
        <begin position="58"/>
        <end position="69"/>
    </location>
</feature>
<dbReference type="SUPFAM" id="SSF50978">
    <property type="entry name" value="WD40 repeat-like"/>
    <property type="match status" value="1"/>
</dbReference>
<proteinExistence type="inferred from homology"/>
<comment type="function">
    <text evidence="5">Involved in mitochondrial fission. Acts as an adapter protein required to form mitochondrial fission complexes. Formation of these complexes is required to promote constriction and fission of the mitochondrial compartment at a late step in mitochondrial division.</text>
</comment>
<evidence type="ECO:0000256" key="1">
    <source>
        <dbReference type="ARBA" id="ARBA00022574"/>
    </source>
</evidence>
<evidence type="ECO:0000313" key="10">
    <source>
        <dbReference type="Proteomes" id="UP000016924"/>
    </source>
</evidence>
<dbReference type="AlphaFoldDB" id="R7Z155"/>
<evidence type="ECO:0000256" key="4">
    <source>
        <dbReference type="ARBA" id="ARBA00039789"/>
    </source>
</evidence>
<dbReference type="InterPro" id="IPR001680">
    <property type="entry name" value="WD40_rpt"/>
</dbReference>
<evidence type="ECO:0000256" key="3">
    <source>
        <dbReference type="ARBA" id="ARBA00038415"/>
    </source>
</evidence>
<comment type="similarity">
    <text evidence="3">Belongs to the WD repeat MDV1/CAF4 family.</text>
</comment>